<accession>A0A2A2EQC2</accession>
<dbReference type="SUPFAM" id="SSF51735">
    <property type="entry name" value="NAD(P)-binding Rossmann-fold domains"/>
    <property type="match status" value="1"/>
</dbReference>
<dbReference type="RefSeq" id="WP_095623081.1">
    <property type="nucleotide sequence ID" value="NZ_NSKB01000010.1"/>
</dbReference>
<dbReference type="Gene3D" id="3.90.180.10">
    <property type="entry name" value="Medium-chain alcohol dehydrogenases, catalytic domain"/>
    <property type="match status" value="1"/>
</dbReference>
<dbReference type="InterPro" id="IPR002328">
    <property type="entry name" value="ADH_Zn_CS"/>
</dbReference>
<sequence>MRAAVFHELHRPLEIRELPDPTPDDDEVVIQVKRCGICGSDLHMTEDAVFGLCPGDVMGHEYAGEIVACGAAVDNLRTGQLVSVMPFRSCGHCLSCRSGDPAWCRQMVLEGGGYGEYAATAARQCIALPDGVNTDDGAIVEPLAVALHGIRLSGMQPGDRVLVLGAGPIGLAVAFWARRFGARQVVIQDIARYQEQRAHDMGATGFVCTPDDPVKGAERELGGKADIVFECAGVPGLIAQAIDQVRPHGTILLLGLCTKPDSFIPFAALSKEIRLQTAAFFSQHEYESALDMLNAGAIEPRHLITETVPLQNVPSVFEALKNRTRQCKVLISHEQQQC</sequence>
<feature type="domain" description="Enoyl reductase (ER)" evidence="5">
    <location>
        <begin position="8"/>
        <end position="331"/>
    </location>
</feature>
<evidence type="ECO:0000259" key="5">
    <source>
        <dbReference type="SMART" id="SM00829"/>
    </source>
</evidence>
<keyword evidence="2 4" id="KW-0862">Zinc</keyword>
<dbReference type="InterPro" id="IPR020843">
    <property type="entry name" value="ER"/>
</dbReference>
<dbReference type="InterPro" id="IPR036291">
    <property type="entry name" value="NAD(P)-bd_dom_sf"/>
</dbReference>
<proteinExistence type="inferred from homology"/>
<dbReference type="InterPro" id="IPR050129">
    <property type="entry name" value="Zn_alcohol_dh"/>
</dbReference>
<comment type="cofactor">
    <cofactor evidence="4">
        <name>Zn(2+)</name>
        <dbReference type="ChEBI" id="CHEBI:29105"/>
    </cofactor>
</comment>
<dbReference type="SMART" id="SM00829">
    <property type="entry name" value="PKS_ER"/>
    <property type="match status" value="1"/>
</dbReference>
<dbReference type="Gene3D" id="3.40.50.720">
    <property type="entry name" value="NAD(P)-binding Rossmann-like Domain"/>
    <property type="match status" value="1"/>
</dbReference>
<comment type="similarity">
    <text evidence="4">Belongs to the zinc-containing alcohol dehydrogenase family.</text>
</comment>
<organism evidence="6 7">
    <name type="scientific">Halomonas salipaludis</name>
    <dbReference type="NCBI Taxonomy" id="2032625"/>
    <lineage>
        <taxon>Bacteria</taxon>
        <taxon>Pseudomonadati</taxon>
        <taxon>Pseudomonadota</taxon>
        <taxon>Gammaproteobacteria</taxon>
        <taxon>Oceanospirillales</taxon>
        <taxon>Halomonadaceae</taxon>
        <taxon>Halomonas</taxon>
    </lineage>
</organism>
<dbReference type="InterPro" id="IPR011032">
    <property type="entry name" value="GroES-like_sf"/>
</dbReference>
<evidence type="ECO:0000313" key="6">
    <source>
        <dbReference type="EMBL" id="PAU74575.1"/>
    </source>
</evidence>
<dbReference type="Proteomes" id="UP000217771">
    <property type="component" value="Unassembled WGS sequence"/>
</dbReference>
<evidence type="ECO:0000256" key="2">
    <source>
        <dbReference type="ARBA" id="ARBA00022833"/>
    </source>
</evidence>
<dbReference type="InterPro" id="IPR013149">
    <property type="entry name" value="ADH-like_C"/>
</dbReference>
<dbReference type="SUPFAM" id="SSF50129">
    <property type="entry name" value="GroES-like"/>
    <property type="match status" value="1"/>
</dbReference>
<reference evidence="6 7" key="1">
    <citation type="submission" date="2017-08" db="EMBL/GenBank/DDBJ databases">
        <title>Halomonas alkalisoli sp. nov., isolated from saline alkaline soil.</title>
        <authorList>
            <person name="Wang D."/>
            <person name="Zhang G."/>
        </authorList>
    </citation>
    <scope>NUCLEOTIDE SEQUENCE [LARGE SCALE GENOMIC DNA]</scope>
    <source>
        <strain evidence="6 7">WRN001</strain>
    </source>
</reference>
<dbReference type="InterPro" id="IPR013154">
    <property type="entry name" value="ADH-like_N"/>
</dbReference>
<comment type="caution">
    <text evidence="6">The sequence shown here is derived from an EMBL/GenBank/DDBJ whole genome shotgun (WGS) entry which is preliminary data.</text>
</comment>
<dbReference type="PANTHER" id="PTHR43401:SF2">
    <property type="entry name" value="L-THREONINE 3-DEHYDROGENASE"/>
    <property type="match status" value="1"/>
</dbReference>
<dbReference type="AlphaFoldDB" id="A0A2A2EQC2"/>
<keyword evidence="3" id="KW-0560">Oxidoreductase</keyword>
<gene>
    <name evidence="6" type="ORF">CK498_22400</name>
</gene>
<keyword evidence="1 4" id="KW-0479">Metal-binding</keyword>
<dbReference type="Pfam" id="PF08240">
    <property type="entry name" value="ADH_N"/>
    <property type="match status" value="1"/>
</dbReference>
<dbReference type="PROSITE" id="PS00059">
    <property type="entry name" value="ADH_ZINC"/>
    <property type="match status" value="1"/>
</dbReference>
<keyword evidence="7" id="KW-1185">Reference proteome</keyword>
<evidence type="ECO:0000256" key="3">
    <source>
        <dbReference type="ARBA" id="ARBA00023002"/>
    </source>
</evidence>
<evidence type="ECO:0000256" key="4">
    <source>
        <dbReference type="RuleBase" id="RU361277"/>
    </source>
</evidence>
<dbReference type="GO" id="GO:0008270">
    <property type="term" value="F:zinc ion binding"/>
    <property type="evidence" value="ECO:0007669"/>
    <property type="project" value="InterPro"/>
</dbReference>
<evidence type="ECO:0000256" key="1">
    <source>
        <dbReference type="ARBA" id="ARBA00022723"/>
    </source>
</evidence>
<dbReference type="EMBL" id="NSKB01000010">
    <property type="protein sequence ID" value="PAU74575.1"/>
    <property type="molecule type" value="Genomic_DNA"/>
</dbReference>
<dbReference type="PANTHER" id="PTHR43401">
    <property type="entry name" value="L-THREONINE 3-DEHYDROGENASE"/>
    <property type="match status" value="1"/>
</dbReference>
<protein>
    <submittedName>
        <fullName evidence="6">Zn-dependent alcohol dehydrogenase</fullName>
    </submittedName>
</protein>
<evidence type="ECO:0000313" key="7">
    <source>
        <dbReference type="Proteomes" id="UP000217771"/>
    </source>
</evidence>
<dbReference type="OrthoDB" id="9773078at2"/>
<dbReference type="GO" id="GO:0016616">
    <property type="term" value="F:oxidoreductase activity, acting on the CH-OH group of donors, NAD or NADP as acceptor"/>
    <property type="evidence" value="ECO:0007669"/>
    <property type="project" value="UniProtKB-ARBA"/>
</dbReference>
<name>A0A2A2EQC2_9GAMM</name>
<dbReference type="Pfam" id="PF00107">
    <property type="entry name" value="ADH_zinc_N"/>
    <property type="match status" value="1"/>
</dbReference>